<keyword evidence="3" id="KW-1185">Reference proteome</keyword>
<comment type="caution">
    <text evidence="2">The sequence shown here is derived from an EMBL/GenBank/DDBJ whole genome shotgun (WGS) entry which is preliminary data.</text>
</comment>
<protein>
    <submittedName>
        <fullName evidence="2">HCN2 protein</fullName>
    </submittedName>
</protein>
<gene>
    <name evidence="2" type="primary">HCN2</name>
    <name evidence="2" type="ORF">SNAT2548_LOCUS11312</name>
</gene>
<sequence>MANVQRERELTRWMISSLATRGPVKPCKKLQKPQETSNLNAGAADWSQKEENWSPYMTPAPVWRARQRLPQIAAANVKSPAPSKPTVEATPTLPAVNQSRRSTN</sequence>
<feature type="region of interest" description="Disordered" evidence="1">
    <location>
        <begin position="74"/>
        <end position="104"/>
    </location>
</feature>
<evidence type="ECO:0000313" key="2">
    <source>
        <dbReference type="EMBL" id="CAE7243633.1"/>
    </source>
</evidence>
<dbReference type="Proteomes" id="UP000604046">
    <property type="component" value="Unassembled WGS sequence"/>
</dbReference>
<evidence type="ECO:0000313" key="3">
    <source>
        <dbReference type="Proteomes" id="UP000604046"/>
    </source>
</evidence>
<feature type="compositionally biased region" description="Polar residues" evidence="1">
    <location>
        <begin position="95"/>
        <end position="104"/>
    </location>
</feature>
<dbReference type="EMBL" id="CAJNDS010001002">
    <property type="protein sequence ID" value="CAE7243633.1"/>
    <property type="molecule type" value="Genomic_DNA"/>
</dbReference>
<organism evidence="2 3">
    <name type="scientific">Symbiodinium natans</name>
    <dbReference type="NCBI Taxonomy" id="878477"/>
    <lineage>
        <taxon>Eukaryota</taxon>
        <taxon>Sar</taxon>
        <taxon>Alveolata</taxon>
        <taxon>Dinophyceae</taxon>
        <taxon>Suessiales</taxon>
        <taxon>Symbiodiniaceae</taxon>
        <taxon>Symbiodinium</taxon>
    </lineage>
</organism>
<evidence type="ECO:0000256" key="1">
    <source>
        <dbReference type="SAM" id="MobiDB-lite"/>
    </source>
</evidence>
<dbReference type="AlphaFoldDB" id="A0A812LCL9"/>
<proteinExistence type="predicted"/>
<name>A0A812LCL9_9DINO</name>
<reference evidence="2" key="1">
    <citation type="submission" date="2021-02" db="EMBL/GenBank/DDBJ databases">
        <authorList>
            <person name="Dougan E. K."/>
            <person name="Rhodes N."/>
            <person name="Thang M."/>
            <person name="Chan C."/>
        </authorList>
    </citation>
    <scope>NUCLEOTIDE SEQUENCE</scope>
</reference>
<accession>A0A812LCL9</accession>
<feature type="region of interest" description="Disordered" evidence="1">
    <location>
        <begin position="24"/>
        <end position="52"/>
    </location>
</feature>
<dbReference type="OrthoDB" id="437145at2759"/>